<organism evidence="6 7">
    <name type="scientific">Pseudorhizobium endolithicum</name>
    <dbReference type="NCBI Taxonomy" id="1191678"/>
    <lineage>
        <taxon>Bacteria</taxon>
        <taxon>Pseudomonadati</taxon>
        <taxon>Pseudomonadota</taxon>
        <taxon>Alphaproteobacteria</taxon>
        <taxon>Hyphomicrobiales</taxon>
        <taxon>Rhizobiaceae</taxon>
        <taxon>Rhizobium/Agrobacterium group</taxon>
        <taxon>Pseudorhizobium</taxon>
    </lineage>
</organism>
<evidence type="ECO:0000259" key="5">
    <source>
        <dbReference type="Pfam" id="PF04357"/>
    </source>
</evidence>
<name>A0ABN7JUG9_9HYPH</name>
<dbReference type="Proteomes" id="UP000606921">
    <property type="component" value="Unassembled WGS sequence"/>
</dbReference>
<evidence type="ECO:0000256" key="4">
    <source>
        <dbReference type="ARBA" id="ARBA00023136"/>
    </source>
</evidence>
<keyword evidence="4" id="KW-0472">Membrane</keyword>
<accession>A0ABN7JUG9</accession>
<reference evidence="6 7" key="1">
    <citation type="submission" date="2020-11" db="EMBL/GenBank/DDBJ databases">
        <authorList>
            <person name="Lassalle F."/>
        </authorList>
    </citation>
    <scope>NUCLEOTIDE SEQUENCE [LARGE SCALE GENOMIC DNA]</scope>
    <source>
        <strain evidence="6 7">JC140</strain>
    </source>
</reference>
<protein>
    <submittedName>
        <fullName evidence="6">Translocation/assembly module TamB</fullName>
    </submittedName>
</protein>
<keyword evidence="7" id="KW-1185">Reference proteome</keyword>
<dbReference type="Pfam" id="PF04357">
    <property type="entry name" value="TamB"/>
    <property type="match status" value="2"/>
</dbReference>
<evidence type="ECO:0000313" key="6">
    <source>
        <dbReference type="EMBL" id="CAD7042460.1"/>
    </source>
</evidence>
<dbReference type="InterPro" id="IPR007452">
    <property type="entry name" value="TamB_C"/>
</dbReference>
<comment type="subcellular location">
    <subcellularLocation>
        <location evidence="1">Membrane</location>
        <topology evidence="1">Single-pass membrane protein</topology>
    </subcellularLocation>
</comment>
<evidence type="ECO:0000256" key="3">
    <source>
        <dbReference type="ARBA" id="ARBA00022989"/>
    </source>
</evidence>
<dbReference type="PANTHER" id="PTHR36985:SF1">
    <property type="entry name" value="TRANSLOCATION AND ASSEMBLY MODULE SUBUNIT TAMB"/>
    <property type="match status" value="1"/>
</dbReference>
<feature type="domain" description="Translocation and assembly module TamB C-terminal" evidence="5">
    <location>
        <begin position="1153"/>
        <end position="1498"/>
    </location>
</feature>
<keyword evidence="3" id="KW-1133">Transmembrane helix</keyword>
<evidence type="ECO:0000256" key="2">
    <source>
        <dbReference type="ARBA" id="ARBA00022692"/>
    </source>
</evidence>
<evidence type="ECO:0000313" key="7">
    <source>
        <dbReference type="Proteomes" id="UP000606921"/>
    </source>
</evidence>
<dbReference type="EMBL" id="CABFWF030000012">
    <property type="protein sequence ID" value="CAD7042460.1"/>
    <property type="molecule type" value="Genomic_DNA"/>
</dbReference>
<feature type="domain" description="Translocation and assembly module TamB C-terminal" evidence="5">
    <location>
        <begin position="945"/>
        <end position="1147"/>
    </location>
</feature>
<keyword evidence="2" id="KW-0812">Transmembrane</keyword>
<proteinExistence type="predicted"/>
<comment type="caution">
    <text evidence="6">The sequence shown here is derived from an EMBL/GenBank/DDBJ whole genome shotgun (WGS) entry which is preliminary data.</text>
</comment>
<evidence type="ECO:0000256" key="1">
    <source>
        <dbReference type="ARBA" id="ARBA00004167"/>
    </source>
</evidence>
<gene>
    <name evidence="6" type="ORF">REJC140_01145</name>
</gene>
<sequence length="1498" mass="154050">MGMVRLLKWIAKIALAAVAILLVMALGVLLFVGLTPVGGQIAAQRVSSIISTPERQINLSPPQGLLSGDLHIDALTLSDERGTYAEIQGLRIDWSPSALLRGVFRAESITVDDVNVLRAPLPSALPEQQENTGRSSGFSLPVGIRVAQIDMPDIALAPALTGRPFSLALKGSVDATGPNIRLDLHASRKDEPDARAVADILYAPAENRLSVKASVTEPQGGLLARLLRLPGAPAVDIALDGAGPLSDWSGKLAGSVAGTPVVAVDGRHQMLPDGSRSITAKGGGQVAALMPPSFRPLFEGSTEIDIAANISPNGRISIDNSRIVSDAVNLVASGVWDPVGDNSLTASLNGTNGPVAVVWPISGHDSRFTIDTVNFTLTGAARSARFNATAALSSAELAQGRFGQIRIQAESEDLNLVQRSGSIGSRLTIGQTDFANEDLDRALQAPITLDAPLRLDMPAIGLDAATLDSARISGTVSGAYDTSTQDLSGNFRVTATPEALPPAYASRFDKTILAEGYVERSGEGRLKAENLVLKSSTVEAHGSATLAEGQATGRLAGRILDLRRWMANAEGAAGFDVSADGPLEALAVKAIVNAAELKLAGKAVQDLRLDAEGVANPRSPSGRVNAVGSIEGQPLRINASLVSEGGRTSVPEIEGEVGPNRLRGALSFSPEFMPAGNIEFEFPDVSLLAALAAQQASGDLKGSLVFSNDGGRTSAVVKASGSQVASGSVVVAEPLIDVTVPDLKALAANGSIRASRLGTEANAVEALNLRFSHQQDGTRLDLDARYDDAPLAGVATVRTGENVAVELESFTAEPRGIPVRLAAPTTITVENGNVRLSDLTVSTGNGRIRVTGTAGNALDLRAEIESLPANLINAFVPALNAAGSISGTIEAEGSLSAPSVRYDLEWSEAQLQQTRQAGLGPMRLQAAGSFSDRVLALESTRLSGSDGLDVSATGRVILNESGPPALDLDASANSVPASLANAFVPGLGARGTITGTVTAAGTPQDPAVRYDLTWADAALSQTTSAGLSSLQVRASGEYRDNAVTIETSLSGQSSLSLSGGGTVSLEGDRALDLSFDGQIPFAILAGQLADQGFVLEGTGTVDLAIGGTAAAPLITGSASTAGARLIDVQRNLAIQELAASISFTGTEANISSLSGNLSTGGRISATGTVGIVPGSGFPANLSITLADATYVDGTLFTATASGELTVTGPLTAGPVLGGRLTLSEAAITVPARLPASLTEIEIRHRNPPPEVVRQMRKLAPEQASGASRPLALDIQVSAPTGIFVRGRGIDAELGGELAIAGTAVAPQVSGGFEMRRGRIVILTKRLDFTSGEITFGGGLIPVLDLEATTTSAQTTITVNVTGVANDPDISFSSSPALPQDEVLARLIFGQSMSRLSPLQIAQLADAVGQLAGGGSTSLLETLRSNLGVDDLDINTDDTGQTTVSVGRYLNNRTYLQLEQGGAEGARATINLDVGRGVKLKAGAGTEGGTAGIFYEREY</sequence>
<dbReference type="PANTHER" id="PTHR36985">
    <property type="entry name" value="TRANSLOCATION AND ASSEMBLY MODULE SUBUNIT TAMB"/>
    <property type="match status" value="1"/>
</dbReference>